<name>A0ABN2VGF1_9ACTN</name>
<feature type="compositionally biased region" description="Low complexity" evidence="1">
    <location>
        <begin position="34"/>
        <end position="50"/>
    </location>
</feature>
<dbReference type="EMBL" id="BAAAPE010000001">
    <property type="protein sequence ID" value="GAA2060606.1"/>
    <property type="molecule type" value="Genomic_DNA"/>
</dbReference>
<comment type="caution">
    <text evidence="3">The sequence shown here is derived from an EMBL/GenBank/DDBJ whole genome shotgun (WGS) entry which is preliminary data.</text>
</comment>
<dbReference type="PANTHER" id="PTHR37981">
    <property type="entry name" value="LIPASE 2"/>
    <property type="match status" value="1"/>
</dbReference>
<keyword evidence="2" id="KW-0732">Signal</keyword>
<dbReference type="Gene3D" id="3.40.50.1110">
    <property type="entry name" value="SGNH hydrolase"/>
    <property type="match status" value="1"/>
</dbReference>
<dbReference type="InterPro" id="IPR037460">
    <property type="entry name" value="SEST-like"/>
</dbReference>
<organism evidence="3 4">
    <name type="scientific">Streptomyces albiaxialis</name>
    <dbReference type="NCBI Taxonomy" id="329523"/>
    <lineage>
        <taxon>Bacteria</taxon>
        <taxon>Bacillati</taxon>
        <taxon>Actinomycetota</taxon>
        <taxon>Actinomycetes</taxon>
        <taxon>Kitasatosporales</taxon>
        <taxon>Streptomycetaceae</taxon>
        <taxon>Streptomyces</taxon>
    </lineage>
</organism>
<evidence type="ECO:0000256" key="2">
    <source>
        <dbReference type="SAM" id="SignalP"/>
    </source>
</evidence>
<dbReference type="InterPro" id="IPR036514">
    <property type="entry name" value="SGNH_hydro_sf"/>
</dbReference>
<evidence type="ECO:0000313" key="4">
    <source>
        <dbReference type="Proteomes" id="UP001500016"/>
    </source>
</evidence>
<feature type="region of interest" description="Disordered" evidence="1">
    <location>
        <begin position="34"/>
        <end position="62"/>
    </location>
</feature>
<dbReference type="Proteomes" id="UP001500016">
    <property type="component" value="Unassembled WGS sequence"/>
</dbReference>
<reference evidence="3 4" key="1">
    <citation type="journal article" date="2019" name="Int. J. Syst. Evol. Microbiol.">
        <title>The Global Catalogue of Microorganisms (GCM) 10K type strain sequencing project: providing services to taxonomists for standard genome sequencing and annotation.</title>
        <authorList>
            <consortium name="The Broad Institute Genomics Platform"/>
            <consortium name="The Broad Institute Genome Sequencing Center for Infectious Disease"/>
            <person name="Wu L."/>
            <person name="Ma J."/>
        </authorList>
    </citation>
    <scope>NUCLEOTIDE SEQUENCE [LARGE SCALE GENOMIC DNA]</scope>
    <source>
        <strain evidence="3 4">JCM 15478</strain>
    </source>
</reference>
<proteinExistence type="predicted"/>
<evidence type="ECO:0008006" key="5">
    <source>
        <dbReference type="Google" id="ProtNLM"/>
    </source>
</evidence>
<evidence type="ECO:0000256" key="1">
    <source>
        <dbReference type="SAM" id="MobiDB-lite"/>
    </source>
</evidence>
<dbReference type="PANTHER" id="PTHR37981:SF1">
    <property type="entry name" value="SGNH HYDROLASE-TYPE ESTERASE DOMAIN-CONTAINING PROTEIN"/>
    <property type="match status" value="1"/>
</dbReference>
<sequence>MPQRSRRHGRIRTTAITSATLAALAATTALTAPTSQAAASAPEAPSAPEARTVPSAPPEGKDWVVSLGDSFISGEAGRWAGNTDANPANFPRVDALGPSAYHDAPGRGGERVEGCHRARSAEIHLGLDGVGSENLACSGARTYSFKNGKGRSKPGLDFSDAAGTPGQARQLADFARKHKVRMVTVSIGGNDFGFAPVIKSCVLAYLSPLPKSCSREPANIARFSAESTRARAADIAGGLRNIRKAMRQAGYEDGQYEVVVQNYPSPIPPASGFRYPSPMGARQALGGCAFTDRDADWAVNTVMPTVSRAVRKGLADSGLPNAHFLDLSGALDGHRLCEKGVGLVEPLRGTVGTWKAPDAADRTEWVNWVRTITAVLPPFQAQEGLHPNYWGQLAMRNCLRQTFAALDAARPAPDSLTCVGGGKGLTERGEPRMRLT</sequence>
<feature type="signal peptide" evidence="2">
    <location>
        <begin position="1"/>
        <end position="37"/>
    </location>
</feature>
<feature type="chain" id="PRO_5046412424" description="SGNH hydrolase-type esterase domain-containing protein" evidence="2">
    <location>
        <begin position="38"/>
        <end position="436"/>
    </location>
</feature>
<dbReference type="SUPFAM" id="SSF52266">
    <property type="entry name" value="SGNH hydrolase"/>
    <property type="match status" value="1"/>
</dbReference>
<accession>A0ABN2VGF1</accession>
<keyword evidence="4" id="KW-1185">Reference proteome</keyword>
<protein>
    <recommendedName>
        <fullName evidence="5">SGNH hydrolase-type esterase domain-containing protein</fullName>
    </recommendedName>
</protein>
<dbReference type="RefSeq" id="WP_344522971.1">
    <property type="nucleotide sequence ID" value="NZ_BAAAPE010000001.1"/>
</dbReference>
<gene>
    <name evidence="3" type="ORF">GCM10009801_02290</name>
</gene>
<evidence type="ECO:0000313" key="3">
    <source>
        <dbReference type="EMBL" id="GAA2060606.1"/>
    </source>
</evidence>